<evidence type="ECO:0000256" key="1">
    <source>
        <dbReference type="SAM" id="MobiDB-lite"/>
    </source>
</evidence>
<proteinExistence type="predicted"/>
<feature type="compositionally biased region" description="Low complexity" evidence="1">
    <location>
        <begin position="388"/>
        <end position="404"/>
    </location>
</feature>
<accession>A0AA39WIG0</accession>
<feature type="region of interest" description="Disordered" evidence="1">
    <location>
        <begin position="469"/>
        <end position="528"/>
    </location>
</feature>
<feature type="compositionally biased region" description="Acidic residues" evidence="1">
    <location>
        <begin position="250"/>
        <end position="265"/>
    </location>
</feature>
<feature type="compositionally biased region" description="Low complexity" evidence="1">
    <location>
        <begin position="469"/>
        <end position="502"/>
    </location>
</feature>
<dbReference type="PANTHER" id="PTHR38489:SF1">
    <property type="entry name" value="HISTONE CHAPERONE DOMAIN-CONTAINING PROTEIN"/>
    <property type="match status" value="1"/>
</dbReference>
<sequence length="528" mass="57717">MDSWPTLSVTSLKRADLVHLRAGVDISLQYFNNSDRTVVRQLTRKAKKWSQTYFKGYHYAAKRPTGLLKIFPHLFNLDIEAHSRLTPAPMEPSGTSEPEGVSPHGLRQAERKTTNSEAFPEFTEPTLASPSQLDEIVNLRPRQPLNKDGKVKPNMRVDAAMLRDSGLLSTLPEFLGQLARANLETETLLANDPDAARFELNEEDADEQPHIEMDIYAGVVESQKRRHARRILLPGGRPFDELYSKDLENNDIDAEDNGSDNDNDADQSSASGDESGDDSDASSSTIASLRVKKRKALDDPDSDEEDSQPPNKLRIQYHYPAPTVEAFDMKRRQLVRRPNPDAGPEAQNYYDIDRPQDDAKSTPTPSARNSSDSDSSVGPTRIIKIKLNTSKSNSPSSNNNTSCSGPDSSRKSTPEPKQKPRASESPSTRIIRLKDPRSSPSASSSSSSEKKSSAIKLKLNINKKISPLAAAAHSGSTSSSNAVAYSGSSAGSLTSSSGFESSVPAPVAKKSPVRIKVVRRASPDQQPQ</sequence>
<dbReference type="EMBL" id="JAULSR010000006">
    <property type="protein sequence ID" value="KAK0615972.1"/>
    <property type="molecule type" value="Genomic_DNA"/>
</dbReference>
<feature type="region of interest" description="Disordered" evidence="1">
    <location>
        <begin position="336"/>
        <end position="455"/>
    </location>
</feature>
<feature type="compositionally biased region" description="Basic and acidic residues" evidence="1">
    <location>
        <begin position="351"/>
        <end position="360"/>
    </location>
</feature>
<protein>
    <submittedName>
        <fullName evidence="2">Uncharacterized protein</fullName>
    </submittedName>
</protein>
<feature type="compositionally biased region" description="Low complexity" evidence="1">
    <location>
        <begin position="438"/>
        <end position="447"/>
    </location>
</feature>
<name>A0AA39WIG0_9PEZI</name>
<comment type="caution">
    <text evidence="2">The sequence shown here is derived from an EMBL/GenBank/DDBJ whole genome shotgun (WGS) entry which is preliminary data.</text>
</comment>
<gene>
    <name evidence="2" type="ORF">B0T17DRAFT_510527</name>
</gene>
<dbReference type="InterPro" id="IPR027921">
    <property type="entry name" value="NOPCHAP1"/>
</dbReference>
<dbReference type="GO" id="GO:0000492">
    <property type="term" value="P:box C/D snoRNP assembly"/>
    <property type="evidence" value="ECO:0007669"/>
    <property type="project" value="InterPro"/>
</dbReference>
<dbReference type="Pfam" id="PF15370">
    <property type="entry name" value="NOPCHAP1"/>
    <property type="match status" value="1"/>
</dbReference>
<keyword evidence="3" id="KW-1185">Reference proteome</keyword>
<feature type="region of interest" description="Disordered" evidence="1">
    <location>
        <begin position="85"/>
        <end position="132"/>
    </location>
</feature>
<evidence type="ECO:0000313" key="3">
    <source>
        <dbReference type="Proteomes" id="UP001174934"/>
    </source>
</evidence>
<evidence type="ECO:0000313" key="2">
    <source>
        <dbReference type="EMBL" id="KAK0615972.1"/>
    </source>
</evidence>
<organism evidence="2 3">
    <name type="scientific">Bombardia bombarda</name>
    <dbReference type="NCBI Taxonomy" id="252184"/>
    <lineage>
        <taxon>Eukaryota</taxon>
        <taxon>Fungi</taxon>
        <taxon>Dikarya</taxon>
        <taxon>Ascomycota</taxon>
        <taxon>Pezizomycotina</taxon>
        <taxon>Sordariomycetes</taxon>
        <taxon>Sordariomycetidae</taxon>
        <taxon>Sordariales</taxon>
        <taxon>Lasiosphaeriaceae</taxon>
        <taxon>Bombardia</taxon>
    </lineage>
</organism>
<feature type="compositionally biased region" description="Basic and acidic residues" evidence="1">
    <location>
        <begin position="408"/>
        <end position="422"/>
    </location>
</feature>
<dbReference type="Proteomes" id="UP001174934">
    <property type="component" value="Unassembled WGS sequence"/>
</dbReference>
<dbReference type="AlphaFoldDB" id="A0AA39WIG0"/>
<reference evidence="2" key="1">
    <citation type="submission" date="2023-06" db="EMBL/GenBank/DDBJ databases">
        <title>Genome-scale phylogeny and comparative genomics of the fungal order Sordariales.</title>
        <authorList>
            <consortium name="Lawrence Berkeley National Laboratory"/>
            <person name="Hensen N."/>
            <person name="Bonometti L."/>
            <person name="Westerberg I."/>
            <person name="Brannstrom I.O."/>
            <person name="Guillou S."/>
            <person name="Cros-Aarteil S."/>
            <person name="Calhoun S."/>
            <person name="Haridas S."/>
            <person name="Kuo A."/>
            <person name="Mondo S."/>
            <person name="Pangilinan J."/>
            <person name="Riley R."/>
            <person name="LaButti K."/>
            <person name="Andreopoulos B."/>
            <person name="Lipzen A."/>
            <person name="Chen C."/>
            <person name="Yanf M."/>
            <person name="Daum C."/>
            <person name="Ng V."/>
            <person name="Clum A."/>
            <person name="Steindorff A."/>
            <person name="Ohm R."/>
            <person name="Martin F."/>
            <person name="Silar P."/>
            <person name="Natvig D."/>
            <person name="Lalanne C."/>
            <person name="Gautier V."/>
            <person name="Ament-velasquez S.L."/>
            <person name="Kruys A."/>
            <person name="Hutchinson M.I."/>
            <person name="Powell A.J."/>
            <person name="Barry K."/>
            <person name="Miller A.N."/>
            <person name="Grigoriev I.V."/>
            <person name="Debuchy R."/>
            <person name="Gladieux P."/>
            <person name="Thoren M.H."/>
            <person name="Johannesson H."/>
        </authorList>
    </citation>
    <scope>NUCLEOTIDE SEQUENCE</scope>
    <source>
        <strain evidence="2">SMH3391-2</strain>
    </source>
</reference>
<feature type="region of interest" description="Disordered" evidence="1">
    <location>
        <begin position="250"/>
        <end position="317"/>
    </location>
</feature>
<dbReference type="PANTHER" id="PTHR38489">
    <property type="entry name" value="HISTONE CHAPERONE DOMAIN-CONTAINING PROTEIN"/>
    <property type="match status" value="1"/>
</dbReference>